<dbReference type="Proteomes" id="UP001162501">
    <property type="component" value="Chromosome 2"/>
</dbReference>
<sequence>MDQALKSLMASEEEYSTKEDKYEEEIKLLEKLKEAETRAEFADRLVAQLEKTIDDLEETLASAKENVEIRQTLDQTLLELNNL</sequence>
<accession>A0ACB0EF32</accession>
<protein>
    <submittedName>
        <fullName evidence="1">Uncharacterized protein</fullName>
    </submittedName>
</protein>
<organism evidence="1 2">
    <name type="scientific">Rangifer tarandus platyrhynchus</name>
    <name type="common">Svalbard reindeer</name>
    <dbReference type="NCBI Taxonomy" id="3082113"/>
    <lineage>
        <taxon>Eukaryota</taxon>
        <taxon>Metazoa</taxon>
        <taxon>Chordata</taxon>
        <taxon>Craniata</taxon>
        <taxon>Vertebrata</taxon>
        <taxon>Euteleostomi</taxon>
        <taxon>Mammalia</taxon>
        <taxon>Eutheria</taxon>
        <taxon>Laurasiatheria</taxon>
        <taxon>Artiodactyla</taxon>
        <taxon>Ruminantia</taxon>
        <taxon>Pecora</taxon>
        <taxon>Cervidae</taxon>
        <taxon>Odocoileinae</taxon>
        <taxon>Rangifer</taxon>
    </lineage>
</organism>
<proteinExistence type="predicted"/>
<evidence type="ECO:0000313" key="2">
    <source>
        <dbReference type="Proteomes" id="UP001162501"/>
    </source>
</evidence>
<reference evidence="1" key="1">
    <citation type="submission" date="2023-05" db="EMBL/GenBank/DDBJ databases">
        <authorList>
            <consortium name="ELIXIR-Norway"/>
        </authorList>
    </citation>
    <scope>NUCLEOTIDE SEQUENCE</scope>
</reference>
<name>A0ACB0EF32_RANTA</name>
<evidence type="ECO:0000313" key="1">
    <source>
        <dbReference type="EMBL" id="CAI9699293.1"/>
    </source>
</evidence>
<dbReference type="EMBL" id="OX596086">
    <property type="protein sequence ID" value="CAI9699293.1"/>
    <property type="molecule type" value="Genomic_DNA"/>
</dbReference>
<gene>
    <name evidence="1" type="ORF">MRATA1EN3_LOCUS10506</name>
</gene>